<keyword evidence="2" id="KW-0812">Transmembrane</keyword>
<proteinExistence type="predicted"/>
<feature type="region of interest" description="Disordered" evidence="1">
    <location>
        <begin position="496"/>
        <end position="526"/>
    </location>
</feature>
<dbReference type="Proteomes" id="UP000494163">
    <property type="component" value="Chromosome 3L"/>
</dbReference>
<keyword evidence="2" id="KW-0472">Membrane</keyword>
<dbReference type="OMA" id="YTEVMEQ"/>
<protein>
    <submittedName>
        <fullName evidence="3">CG14131</fullName>
    </submittedName>
</protein>
<dbReference type="OrthoDB" id="7969881at2759"/>
<accession>A0A0M4EZK6</accession>
<evidence type="ECO:0000256" key="2">
    <source>
        <dbReference type="SAM" id="Phobius"/>
    </source>
</evidence>
<reference evidence="3 4" key="1">
    <citation type="submission" date="2015-08" db="EMBL/GenBank/DDBJ databases">
        <title>Ancestral chromatin configuration constrains chromatin evolution on differentiating sex chromosomes in Drosophila.</title>
        <authorList>
            <person name="Zhou Q."/>
            <person name="Bachtrog D."/>
        </authorList>
    </citation>
    <scope>NUCLEOTIDE SEQUENCE [LARGE SCALE GENOMIC DNA]</scope>
    <source>
        <tissue evidence="3">Whole larvae</tissue>
    </source>
</reference>
<evidence type="ECO:0000256" key="1">
    <source>
        <dbReference type="SAM" id="MobiDB-lite"/>
    </source>
</evidence>
<evidence type="ECO:0000313" key="3">
    <source>
        <dbReference type="EMBL" id="ALC43845.1"/>
    </source>
</evidence>
<dbReference type="AlphaFoldDB" id="A0A0M4EZK6"/>
<feature type="region of interest" description="Disordered" evidence="1">
    <location>
        <begin position="582"/>
        <end position="607"/>
    </location>
</feature>
<feature type="transmembrane region" description="Helical" evidence="2">
    <location>
        <begin position="12"/>
        <end position="35"/>
    </location>
</feature>
<name>A0A0M4EZK6_DROBS</name>
<evidence type="ECO:0000313" key="4">
    <source>
        <dbReference type="Proteomes" id="UP000494163"/>
    </source>
</evidence>
<keyword evidence="4" id="KW-1185">Reference proteome</keyword>
<organism evidence="3 4">
    <name type="scientific">Drosophila busckii</name>
    <name type="common">Fruit fly</name>
    <dbReference type="NCBI Taxonomy" id="30019"/>
    <lineage>
        <taxon>Eukaryota</taxon>
        <taxon>Metazoa</taxon>
        <taxon>Ecdysozoa</taxon>
        <taxon>Arthropoda</taxon>
        <taxon>Hexapoda</taxon>
        <taxon>Insecta</taxon>
        <taxon>Pterygota</taxon>
        <taxon>Neoptera</taxon>
        <taxon>Endopterygota</taxon>
        <taxon>Diptera</taxon>
        <taxon>Brachycera</taxon>
        <taxon>Muscomorpha</taxon>
        <taxon>Ephydroidea</taxon>
        <taxon>Drosophilidae</taxon>
        <taxon>Drosophila</taxon>
    </lineage>
</organism>
<gene>
    <name evidence="3" type="ORF">Dbus_chr3Lg1011</name>
</gene>
<keyword evidence="2" id="KW-1133">Transmembrane helix</keyword>
<dbReference type="EMBL" id="CP012525">
    <property type="protein sequence ID" value="ALC43845.1"/>
    <property type="molecule type" value="Genomic_DNA"/>
</dbReference>
<sequence>MAQLKQVGQGQLAALGPVFASLLMLMGLVFALLGIKFWGFRRRLTFDRGNQSSNRRSAQQQAAMPPRYAAYESQVNGTDHAVQGVFRQRNLEEFESAPSAGNKYLTGSVPNLRLAELPPLESSSSVAFRAQPQSMRRSRHKVHSANFDYYGEPPTRQPPVPPVQTLPAPVAETEPNSKLDMPNFDHFAEKYELVSAQPAVEQLKAPKSNVGNYLKYEQVDDVPEILTPDDEHAGAAISVAAVVHQATPVTPVTPIEQPLPLEHTDSAFVVEIIAGTPDTIERVDSPIGHQLFADLELTQHETQPEFRRTRSSYEMNEADILDIQTDFSDVPLPGSPPGFGKSIDDDWENFEDLHTVVELPEPNWLAHPQAEQLSSVETTLSEANLQLEHVVQQQSLFQQLELIEPQDVTIATEPEPPPYSAERPQLPDYESLMQLDSFQGKRNLPKYADVVSQDPANSARFVSSIEDLLEELRVSEVTPPAEQVRTFEQLYEELEPTNSPLPARRPPQPTPRITKPTTLNVRGNAPPLTCYTPEELGSSSASSEAEAEVETLVVAAPQPAKRAGRTLKVRFDVENLRYYQSAEVPSSNESEEEDFESASELSPQSPRNLDLAMPRLFATQISQEDSDEETFGRAIRQHRTMTDALPSILQLEHPTLIHKDTEA</sequence>